<keyword evidence="8" id="KW-1185">Reference proteome</keyword>
<dbReference type="InParanoid" id="A0A1Y1Y1W2"/>
<keyword evidence="4" id="KW-0812">Transmembrane</keyword>
<gene>
    <name evidence="7" type="ORF">K493DRAFT_339082</name>
</gene>
<dbReference type="Proteomes" id="UP000193498">
    <property type="component" value="Unassembled WGS sequence"/>
</dbReference>
<feature type="region of interest" description="Disordered" evidence="3">
    <location>
        <begin position="257"/>
        <end position="280"/>
    </location>
</feature>
<organism evidence="7 8">
    <name type="scientific">Basidiobolus meristosporus CBS 931.73</name>
    <dbReference type="NCBI Taxonomy" id="1314790"/>
    <lineage>
        <taxon>Eukaryota</taxon>
        <taxon>Fungi</taxon>
        <taxon>Fungi incertae sedis</taxon>
        <taxon>Zoopagomycota</taxon>
        <taxon>Entomophthoromycotina</taxon>
        <taxon>Basidiobolomycetes</taxon>
        <taxon>Basidiobolales</taxon>
        <taxon>Basidiobolaceae</taxon>
        <taxon>Basidiobolus</taxon>
    </lineage>
</organism>
<feature type="region of interest" description="Disordered" evidence="3">
    <location>
        <begin position="199"/>
        <end position="240"/>
    </location>
</feature>
<dbReference type="EMBL" id="MCFE01000301">
    <property type="protein sequence ID" value="ORX91875.1"/>
    <property type="molecule type" value="Genomic_DNA"/>
</dbReference>
<reference evidence="7 8" key="1">
    <citation type="submission" date="2016-07" db="EMBL/GenBank/DDBJ databases">
        <title>Pervasive Adenine N6-methylation of Active Genes in Fungi.</title>
        <authorList>
            <consortium name="DOE Joint Genome Institute"/>
            <person name="Mondo S.J."/>
            <person name="Dannebaum R.O."/>
            <person name="Kuo R.C."/>
            <person name="Labutti K."/>
            <person name="Haridas S."/>
            <person name="Kuo A."/>
            <person name="Salamov A."/>
            <person name="Ahrendt S.R."/>
            <person name="Lipzen A."/>
            <person name="Sullivan W."/>
            <person name="Andreopoulos W.B."/>
            <person name="Clum A."/>
            <person name="Lindquist E."/>
            <person name="Daum C."/>
            <person name="Ramamoorthy G.K."/>
            <person name="Gryganskyi A."/>
            <person name="Culley D."/>
            <person name="Magnuson J.K."/>
            <person name="James T.Y."/>
            <person name="O'Malley M.A."/>
            <person name="Stajich J.E."/>
            <person name="Spatafora J.W."/>
            <person name="Visel A."/>
            <person name="Grigoriev I.V."/>
        </authorList>
    </citation>
    <scope>NUCLEOTIDE SEQUENCE [LARGE SCALE GENOMIC DNA]</scope>
    <source>
        <strain evidence="7 8">CBS 931.73</strain>
    </source>
</reference>
<sequence length="381" mass="41187">MRPRHLVLGVLSLYNFPATANGASTQHRCWDNDSVELSECLGTRITSSGNTCNQSDIYNSLLFRPTDGPSPSVSSLRLIRRDEEQSSTIGELIPAETALSAPTPTASEVTPTFDENASTQSKSSNRELITPVLPNQVENSKPTEAERGEQSASENKELMGLPLGVGIGIVVGIIAIVSIVVGILIYLYFRRRRASRWPKSSKDHQGYIDLHDVPSTSRKAHPPPALSSSPDGYDGALHPSMHPAVISARARVNSQLSLDPQPEMSEGLSKTTRDARPGYPKPTIYRLSVAPMLASQQELGLASGSSSVEKPNPESLPDYSFVMSAILSYVPRQEGEIEVNVGDELAITDEMGPDWLIGFNLTTQSVTGGFPRTCVTGNSYH</sequence>
<keyword evidence="4" id="KW-0472">Membrane</keyword>
<evidence type="ECO:0000256" key="2">
    <source>
        <dbReference type="PROSITE-ProRule" id="PRU00192"/>
    </source>
</evidence>
<feature type="domain" description="SH3" evidence="6">
    <location>
        <begin position="318"/>
        <end position="380"/>
    </location>
</feature>
<evidence type="ECO:0000256" key="3">
    <source>
        <dbReference type="SAM" id="MobiDB-lite"/>
    </source>
</evidence>
<dbReference type="SUPFAM" id="SSF50044">
    <property type="entry name" value="SH3-domain"/>
    <property type="match status" value="1"/>
</dbReference>
<keyword evidence="1 2" id="KW-0728">SH3 domain</keyword>
<dbReference type="AlphaFoldDB" id="A0A1Y1Y1W2"/>
<feature type="signal peptide" evidence="5">
    <location>
        <begin position="1"/>
        <end position="22"/>
    </location>
</feature>
<accession>A0A1Y1Y1W2</accession>
<evidence type="ECO:0000256" key="4">
    <source>
        <dbReference type="SAM" id="Phobius"/>
    </source>
</evidence>
<evidence type="ECO:0000256" key="5">
    <source>
        <dbReference type="SAM" id="SignalP"/>
    </source>
</evidence>
<feature type="transmembrane region" description="Helical" evidence="4">
    <location>
        <begin position="163"/>
        <end position="189"/>
    </location>
</feature>
<keyword evidence="5" id="KW-0732">Signal</keyword>
<feature type="region of interest" description="Disordered" evidence="3">
    <location>
        <begin position="96"/>
        <end position="153"/>
    </location>
</feature>
<comment type="caution">
    <text evidence="7">The sequence shown here is derived from an EMBL/GenBank/DDBJ whole genome shotgun (WGS) entry which is preliminary data.</text>
</comment>
<evidence type="ECO:0000259" key="6">
    <source>
        <dbReference type="PROSITE" id="PS50002"/>
    </source>
</evidence>
<evidence type="ECO:0000256" key="1">
    <source>
        <dbReference type="ARBA" id="ARBA00022443"/>
    </source>
</evidence>
<dbReference type="InterPro" id="IPR001452">
    <property type="entry name" value="SH3_domain"/>
</dbReference>
<feature type="compositionally biased region" description="Basic and acidic residues" evidence="3">
    <location>
        <begin position="200"/>
        <end position="212"/>
    </location>
</feature>
<evidence type="ECO:0000313" key="8">
    <source>
        <dbReference type="Proteomes" id="UP000193498"/>
    </source>
</evidence>
<feature type="chain" id="PRO_5012508306" description="SH3 domain-containing protein" evidence="5">
    <location>
        <begin position="23"/>
        <end position="381"/>
    </location>
</feature>
<name>A0A1Y1Y1W2_9FUNG</name>
<evidence type="ECO:0000313" key="7">
    <source>
        <dbReference type="EMBL" id="ORX91875.1"/>
    </source>
</evidence>
<dbReference type="PROSITE" id="PS50002">
    <property type="entry name" value="SH3"/>
    <property type="match status" value="1"/>
</dbReference>
<dbReference type="Gene3D" id="2.30.30.40">
    <property type="entry name" value="SH3 Domains"/>
    <property type="match status" value="1"/>
</dbReference>
<dbReference type="SMART" id="SM00326">
    <property type="entry name" value="SH3"/>
    <property type="match status" value="1"/>
</dbReference>
<dbReference type="InterPro" id="IPR036028">
    <property type="entry name" value="SH3-like_dom_sf"/>
</dbReference>
<dbReference type="OrthoDB" id="6250593at2759"/>
<feature type="compositionally biased region" description="Polar residues" evidence="3">
    <location>
        <begin position="100"/>
        <end position="127"/>
    </location>
</feature>
<proteinExistence type="predicted"/>
<keyword evidence="4" id="KW-1133">Transmembrane helix</keyword>
<feature type="compositionally biased region" description="Basic and acidic residues" evidence="3">
    <location>
        <begin position="141"/>
        <end position="153"/>
    </location>
</feature>
<protein>
    <recommendedName>
        <fullName evidence="6">SH3 domain-containing protein</fullName>
    </recommendedName>
</protein>